<sequence length="34" mass="3909">PVKYTYSALCLDILWKKGIEYRGNMKLLYNAGVS</sequence>
<dbReference type="Proteomes" id="UP001054837">
    <property type="component" value="Unassembled WGS sequence"/>
</dbReference>
<evidence type="ECO:0000313" key="1">
    <source>
        <dbReference type="EMBL" id="GIX93205.1"/>
    </source>
</evidence>
<accession>A0AAV4P7N9</accession>
<evidence type="ECO:0000313" key="2">
    <source>
        <dbReference type="Proteomes" id="UP001054837"/>
    </source>
</evidence>
<dbReference type="AlphaFoldDB" id="A0AAV4P7N9"/>
<comment type="caution">
    <text evidence="1">The sequence shown here is derived from an EMBL/GenBank/DDBJ whole genome shotgun (WGS) entry which is preliminary data.</text>
</comment>
<protein>
    <submittedName>
        <fullName evidence="1">Uncharacterized protein</fullName>
    </submittedName>
</protein>
<reference evidence="1 2" key="1">
    <citation type="submission" date="2021-06" db="EMBL/GenBank/DDBJ databases">
        <title>Caerostris darwini draft genome.</title>
        <authorList>
            <person name="Kono N."/>
            <person name="Arakawa K."/>
        </authorList>
    </citation>
    <scope>NUCLEOTIDE SEQUENCE [LARGE SCALE GENOMIC DNA]</scope>
</reference>
<dbReference type="EMBL" id="BPLQ01002474">
    <property type="protein sequence ID" value="GIX93205.1"/>
    <property type="molecule type" value="Genomic_DNA"/>
</dbReference>
<organism evidence="1 2">
    <name type="scientific">Caerostris darwini</name>
    <dbReference type="NCBI Taxonomy" id="1538125"/>
    <lineage>
        <taxon>Eukaryota</taxon>
        <taxon>Metazoa</taxon>
        <taxon>Ecdysozoa</taxon>
        <taxon>Arthropoda</taxon>
        <taxon>Chelicerata</taxon>
        <taxon>Arachnida</taxon>
        <taxon>Araneae</taxon>
        <taxon>Araneomorphae</taxon>
        <taxon>Entelegynae</taxon>
        <taxon>Araneoidea</taxon>
        <taxon>Araneidae</taxon>
        <taxon>Caerostris</taxon>
    </lineage>
</organism>
<gene>
    <name evidence="1" type="ORF">CDAR_545381</name>
</gene>
<keyword evidence="2" id="KW-1185">Reference proteome</keyword>
<feature type="non-terminal residue" evidence="1">
    <location>
        <position position="1"/>
    </location>
</feature>
<name>A0AAV4P7N9_9ARAC</name>
<proteinExistence type="predicted"/>